<dbReference type="Gene3D" id="3.90.1150.10">
    <property type="entry name" value="Aspartate Aminotransferase, domain 1"/>
    <property type="match status" value="1"/>
</dbReference>
<dbReference type="PANTHER" id="PTHR21152:SF40">
    <property type="entry name" value="ALANINE--GLYOXYLATE AMINOTRANSFERASE"/>
    <property type="match status" value="1"/>
</dbReference>
<evidence type="ECO:0000256" key="7">
    <source>
        <dbReference type="RuleBase" id="RU004504"/>
    </source>
</evidence>
<sequence length="404" mass="43962">MKTTVLPPTTTPLSHLLPSDPLLLMGAGPVPIPQAVAQANSVVINHLGGLMDSVIDRVKEMARYAFQTHSDKVLGVAGSSSAAMEMGISNLLWPGRRALILQNGTFSNRFGDMAIAVGAEVIRVEAAEAHPITPEMVRDAFKQQAYDVVTMVQGETSCGVLLNQMPEIIQICKENGCLVIVDAVCTLSTMPLKMDEWQIDVAITGGQKGISSIPGVSMIAFSSDAWKVVEGRTALMPHWCLDAKNAQNFWGDHQYHYTAPVPGILAMHEALRLICEETLEKRFERHEICSLALQEGIERMGLGLFVNPEYRLNSVVAIDLPQGVDGGRVRKIMADRFNVEISGAFGLNIIRIGQMGEQCRSHNLFKTLYAMGMAFQQEGVAVSVSEGMAALQSRLAEDPLQFVS</sequence>
<evidence type="ECO:0000256" key="6">
    <source>
        <dbReference type="RuleBase" id="RU004075"/>
    </source>
</evidence>
<dbReference type="Proteomes" id="UP000218113">
    <property type="component" value="Unassembled WGS sequence"/>
</dbReference>
<dbReference type="PANTHER" id="PTHR21152">
    <property type="entry name" value="AMINOTRANSFERASE CLASS V"/>
    <property type="match status" value="1"/>
</dbReference>
<evidence type="ECO:0000259" key="8">
    <source>
        <dbReference type="Pfam" id="PF00266"/>
    </source>
</evidence>
<dbReference type="InterPro" id="IPR024169">
    <property type="entry name" value="SP_NH2Trfase/AEP_transaminase"/>
</dbReference>
<evidence type="ECO:0000313" key="10">
    <source>
        <dbReference type="Proteomes" id="UP000218113"/>
    </source>
</evidence>
<evidence type="ECO:0000256" key="4">
    <source>
        <dbReference type="PIRSR" id="PIRSR000524-1"/>
    </source>
</evidence>
<protein>
    <submittedName>
        <fullName evidence="9">Alanine--glyoxylate aminotransferase</fullName>
    </submittedName>
</protein>
<feature type="modified residue" description="N6-(pyridoxal phosphate)lysine" evidence="5">
    <location>
        <position position="208"/>
    </location>
</feature>
<keyword evidence="3 5" id="KW-0663">Pyridoxal phosphate</keyword>
<accession>A0A2A4TAC8</accession>
<gene>
    <name evidence="9" type="ORF">COB67_01595</name>
</gene>
<dbReference type="GO" id="GO:0004760">
    <property type="term" value="F:L-serine-pyruvate transaminase activity"/>
    <property type="evidence" value="ECO:0007669"/>
    <property type="project" value="TreeGrafter"/>
</dbReference>
<dbReference type="SUPFAM" id="SSF53383">
    <property type="entry name" value="PLP-dependent transferases"/>
    <property type="match status" value="1"/>
</dbReference>
<keyword evidence="9" id="KW-0032">Aminotransferase</keyword>
<dbReference type="Gene3D" id="3.40.640.10">
    <property type="entry name" value="Type I PLP-dependent aspartate aminotransferase-like (Major domain)"/>
    <property type="match status" value="1"/>
</dbReference>
<evidence type="ECO:0000256" key="1">
    <source>
        <dbReference type="ARBA" id="ARBA00001933"/>
    </source>
</evidence>
<comment type="similarity">
    <text evidence="2 6">Belongs to the class-V pyridoxal-phosphate-dependent aminotransferase family.</text>
</comment>
<dbReference type="InterPro" id="IPR000192">
    <property type="entry name" value="Aminotrans_V_dom"/>
</dbReference>
<evidence type="ECO:0000256" key="2">
    <source>
        <dbReference type="ARBA" id="ARBA00009236"/>
    </source>
</evidence>
<dbReference type="Pfam" id="PF00266">
    <property type="entry name" value="Aminotran_5"/>
    <property type="match status" value="1"/>
</dbReference>
<evidence type="ECO:0000256" key="3">
    <source>
        <dbReference type="ARBA" id="ARBA00022898"/>
    </source>
</evidence>
<organism evidence="9 10">
    <name type="scientific">SAR324 cluster bacterium</name>
    <dbReference type="NCBI Taxonomy" id="2024889"/>
    <lineage>
        <taxon>Bacteria</taxon>
        <taxon>Deltaproteobacteria</taxon>
        <taxon>SAR324 cluster</taxon>
    </lineage>
</organism>
<evidence type="ECO:0000313" key="9">
    <source>
        <dbReference type="EMBL" id="PCI30502.1"/>
    </source>
</evidence>
<dbReference type="InterPro" id="IPR015422">
    <property type="entry name" value="PyrdxlP-dep_Trfase_small"/>
</dbReference>
<dbReference type="PROSITE" id="PS00595">
    <property type="entry name" value="AA_TRANSFER_CLASS_5"/>
    <property type="match status" value="1"/>
</dbReference>
<comment type="cofactor">
    <cofactor evidence="1 5 7">
        <name>pyridoxal 5'-phosphate</name>
        <dbReference type="ChEBI" id="CHEBI:597326"/>
    </cofactor>
</comment>
<feature type="binding site" evidence="4">
    <location>
        <position position="351"/>
    </location>
    <ligand>
        <name>substrate</name>
    </ligand>
</feature>
<comment type="caution">
    <text evidence="9">The sequence shown here is derived from an EMBL/GenBank/DDBJ whole genome shotgun (WGS) entry which is preliminary data.</text>
</comment>
<dbReference type="EMBL" id="NVSR01000004">
    <property type="protein sequence ID" value="PCI30502.1"/>
    <property type="molecule type" value="Genomic_DNA"/>
</dbReference>
<dbReference type="InterPro" id="IPR020578">
    <property type="entry name" value="Aminotrans_V_PyrdxlP_BS"/>
</dbReference>
<dbReference type="InterPro" id="IPR015421">
    <property type="entry name" value="PyrdxlP-dep_Trfase_major"/>
</dbReference>
<feature type="domain" description="Aminotransferase class V" evidence="8">
    <location>
        <begin position="44"/>
        <end position="342"/>
    </location>
</feature>
<keyword evidence="9" id="KW-0808">Transferase</keyword>
<dbReference type="PIRSF" id="PIRSF000524">
    <property type="entry name" value="SPT"/>
    <property type="match status" value="1"/>
</dbReference>
<reference evidence="10" key="1">
    <citation type="submission" date="2017-08" db="EMBL/GenBank/DDBJ databases">
        <title>A dynamic microbial community with high functional redundancy inhabits the cold, oxic subseafloor aquifer.</title>
        <authorList>
            <person name="Tully B.J."/>
            <person name="Wheat C.G."/>
            <person name="Glazer B.T."/>
            <person name="Huber J.A."/>
        </authorList>
    </citation>
    <scope>NUCLEOTIDE SEQUENCE [LARGE SCALE GENOMIC DNA]</scope>
</reference>
<dbReference type="GO" id="GO:0008453">
    <property type="term" value="F:alanine-glyoxylate transaminase activity"/>
    <property type="evidence" value="ECO:0007669"/>
    <property type="project" value="TreeGrafter"/>
</dbReference>
<evidence type="ECO:0000256" key="5">
    <source>
        <dbReference type="PIRSR" id="PIRSR000524-50"/>
    </source>
</evidence>
<dbReference type="GO" id="GO:0019265">
    <property type="term" value="P:glycine biosynthetic process, by transamination of glyoxylate"/>
    <property type="evidence" value="ECO:0007669"/>
    <property type="project" value="TreeGrafter"/>
</dbReference>
<proteinExistence type="inferred from homology"/>
<dbReference type="AlphaFoldDB" id="A0A2A4TAC8"/>
<dbReference type="InterPro" id="IPR015424">
    <property type="entry name" value="PyrdxlP-dep_Trfase"/>
</dbReference>
<name>A0A2A4TAC8_9DELT</name>